<dbReference type="Gene3D" id="2.40.50.180">
    <property type="entry name" value="CheA-289, Domain 4"/>
    <property type="match status" value="1"/>
</dbReference>
<dbReference type="Proteomes" id="UP000252355">
    <property type="component" value="Unassembled WGS sequence"/>
</dbReference>
<organism evidence="2 3">
    <name type="scientific">Candidatus Ozemobacter sibiricus</name>
    <dbReference type="NCBI Taxonomy" id="2268124"/>
    <lineage>
        <taxon>Bacteria</taxon>
        <taxon>Candidatus Ozemobacteria</taxon>
        <taxon>Candidatus Ozemobacterales</taxon>
        <taxon>Candidatus Ozemobacteraceae</taxon>
        <taxon>Candidatus Ozemobacter</taxon>
    </lineage>
</organism>
<proteinExistence type="predicted"/>
<evidence type="ECO:0000313" key="3">
    <source>
        <dbReference type="Proteomes" id="UP000252355"/>
    </source>
</evidence>
<dbReference type="InterPro" id="IPR002545">
    <property type="entry name" value="CheW-lke_dom"/>
</dbReference>
<evidence type="ECO:0000259" key="1">
    <source>
        <dbReference type="PROSITE" id="PS50851"/>
    </source>
</evidence>
<accession>A0A367ZSZ8</accession>
<comment type="caution">
    <text evidence="2">The sequence shown here is derived from an EMBL/GenBank/DDBJ whole genome shotgun (WGS) entry which is preliminary data.</text>
</comment>
<dbReference type="PROSITE" id="PS50851">
    <property type="entry name" value="CHEW"/>
    <property type="match status" value="1"/>
</dbReference>
<evidence type="ECO:0000313" key="2">
    <source>
        <dbReference type="EMBL" id="RCK81170.1"/>
    </source>
</evidence>
<dbReference type="SUPFAM" id="SSF50341">
    <property type="entry name" value="CheW-like"/>
    <property type="match status" value="1"/>
</dbReference>
<dbReference type="GO" id="GO:0007165">
    <property type="term" value="P:signal transduction"/>
    <property type="evidence" value="ECO:0007669"/>
    <property type="project" value="InterPro"/>
</dbReference>
<dbReference type="InterPro" id="IPR039315">
    <property type="entry name" value="CheW"/>
</dbReference>
<protein>
    <submittedName>
        <fullName evidence="2">Positive regulator of CheA protein activity (CheW)</fullName>
    </submittedName>
</protein>
<dbReference type="GO" id="GO:0005829">
    <property type="term" value="C:cytosol"/>
    <property type="evidence" value="ECO:0007669"/>
    <property type="project" value="TreeGrafter"/>
</dbReference>
<dbReference type="Gene3D" id="2.30.30.40">
    <property type="entry name" value="SH3 Domains"/>
    <property type="match status" value="1"/>
</dbReference>
<dbReference type="AlphaFoldDB" id="A0A367ZSZ8"/>
<dbReference type="EMBL" id="QOQW01000003">
    <property type="protein sequence ID" value="RCK81170.1"/>
    <property type="molecule type" value="Genomic_DNA"/>
</dbReference>
<gene>
    <name evidence="2" type="ORF">OZSIB_2547</name>
</gene>
<dbReference type="Pfam" id="PF01584">
    <property type="entry name" value="CheW"/>
    <property type="match status" value="1"/>
</dbReference>
<dbReference type="CDD" id="cd00732">
    <property type="entry name" value="CheW"/>
    <property type="match status" value="1"/>
</dbReference>
<feature type="domain" description="CheW-like" evidence="1">
    <location>
        <begin position="19"/>
        <end position="163"/>
    </location>
</feature>
<sequence length="177" mass="19397">MRSSVEATPSPADAGRPASLQFLTIQLDHEVFVLEVARVREILDFPPITKIPRTPDFLRGVVNIRGSVVPVVDLKQKFGLGQTEKTINTCIVVVEVTLEGETAVVGVLADACHDVIEVESNRIEPPPKLGTRLNIQFLKGVVKLGETFGLYLDLDRLFSPEELALVLEETDGQPTAR</sequence>
<dbReference type="SMART" id="SM00260">
    <property type="entry name" value="CheW"/>
    <property type="match status" value="1"/>
</dbReference>
<dbReference type="GO" id="GO:0006935">
    <property type="term" value="P:chemotaxis"/>
    <property type="evidence" value="ECO:0007669"/>
    <property type="project" value="InterPro"/>
</dbReference>
<reference evidence="2 3" key="1">
    <citation type="submission" date="2018-05" db="EMBL/GenBank/DDBJ databases">
        <title>A metagenomic window into the 2 km-deep terrestrial subsurface aquifer revealed taxonomically and functionally diverse microbial community comprising novel uncultured bacterial lineages.</title>
        <authorList>
            <person name="Kadnikov V.V."/>
            <person name="Mardanov A.V."/>
            <person name="Beletsky A.V."/>
            <person name="Banks D."/>
            <person name="Pimenov N.V."/>
            <person name="Frank Y.A."/>
            <person name="Karnachuk O.V."/>
            <person name="Ravin N.V."/>
        </authorList>
    </citation>
    <scope>NUCLEOTIDE SEQUENCE [LARGE SCALE GENOMIC DNA]</scope>
    <source>
        <strain evidence="2">BY5</strain>
    </source>
</reference>
<name>A0A367ZSZ8_9BACT</name>
<dbReference type="InterPro" id="IPR036061">
    <property type="entry name" value="CheW-like_dom_sf"/>
</dbReference>
<dbReference type="PANTHER" id="PTHR22617">
    <property type="entry name" value="CHEMOTAXIS SENSOR HISTIDINE KINASE-RELATED"/>
    <property type="match status" value="1"/>
</dbReference>
<dbReference type="PANTHER" id="PTHR22617:SF41">
    <property type="entry name" value="CHEMOTAXIS SIGNAL TRANSDUCTION SYSTEM ADAPTOR PROTEIN CHEW"/>
    <property type="match status" value="1"/>
</dbReference>